<dbReference type="InterPro" id="IPR015943">
    <property type="entry name" value="WD40/YVTN_repeat-like_dom_sf"/>
</dbReference>
<reference evidence="1" key="1">
    <citation type="submission" date="2018-11" db="EMBL/GenBank/DDBJ databases">
        <authorList>
            <consortium name="Pathogen Informatics"/>
        </authorList>
    </citation>
    <scope>NUCLEOTIDE SEQUENCE</scope>
</reference>
<name>A0A3S5CNJ9_9PLAT</name>
<sequence>MAFSPRQTTRFVGVQENGAVCIWDLRQEARPWLTFQGHSCCILTVDWHSATSCSADEGWVTLFWLSNLRIILFANDISGIFVSWSSFTKADNSSCTVLVLTFAIKRS</sequence>
<evidence type="ECO:0000313" key="2">
    <source>
        <dbReference type="Proteomes" id="UP000784294"/>
    </source>
</evidence>
<gene>
    <name evidence="1" type="ORF">PXEA_LOCUS16955</name>
</gene>
<dbReference type="OrthoDB" id="6254045at2759"/>
<dbReference type="SUPFAM" id="SSF50978">
    <property type="entry name" value="WD40 repeat-like"/>
    <property type="match status" value="1"/>
</dbReference>
<comment type="caution">
    <text evidence="1">The sequence shown here is derived from an EMBL/GenBank/DDBJ whole genome shotgun (WGS) entry which is preliminary data.</text>
</comment>
<organism evidence="1 2">
    <name type="scientific">Protopolystoma xenopodis</name>
    <dbReference type="NCBI Taxonomy" id="117903"/>
    <lineage>
        <taxon>Eukaryota</taxon>
        <taxon>Metazoa</taxon>
        <taxon>Spiralia</taxon>
        <taxon>Lophotrochozoa</taxon>
        <taxon>Platyhelminthes</taxon>
        <taxon>Monogenea</taxon>
        <taxon>Polyopisthocotylea</taxon>
        <taxon>Polystomatidea</taxon>
        <taxon>Polystomatidae</taxon>
        <taxon>Protopolystoma</taxon>
    </lineage>
</organism>
<protein>
    <recommendedName>
        <fullName evidence="3">GATOR complex protein WDR24</fullName>
    </recommendedName>
</protein>
<dbReference type="AlphaFoldDB" id="A0A3S5CNJ9"/>
<dbReference type="Gene3D" id="2.130.10.10">
    <property type="entry name" value="YVTN repeat-like/Quinoprotein amine dehydrogenase"/>
    <property type="match status" value="1"/>
</dbReference>
<evidence type="ECO:0000313" key="1">
    <source>
        <dbReference type="EMBL" id="VEL23515.1"/>
    </source>
</evidence>
<keyword evidence="2" id="KW-1185">Reference proteome</keyword>
<dbReference type="InterPro" id="IPR036322">
    <property type="entry name" value="WD40_repeat_dom_sf"/>
</dbReference>
<proteinExistence type="predicted"/>
<evidence type="ECO:0008006" key="3">
    <source>
        <dbReference type="Google" id="ProtNLM"/>
    </source>
</evidence>
<dbReference type="EMBL" id="CAAALY010062346">
    <property type="protein sequence ID" value="VEL23515.1"/>
    <property type="molecule type" value="Genomic_DNA"/>
</dbReference>
<accession>A0A3S5CNJ9</accession>
<dbReference type="Proteomes" id="UP000784294">
    <property type="component" value="Unassembled WGS sequence"/>
</dbReference>